<dbReference type="InterPro" id="IPR013766">
    <property type="entry name" value="Thioredoxin_domain"/>
</dbReference>
<protein>
    <submittedName>
        <fullName evidence="7">Protein SCO1/2</fullName>
    </submittedName>
</protein>
<dbReference type="PANTHER" id="PTHR12151">
    <property type="entry name" value="ELECTRON TRANSPORT PROTIN SCO1/SENC FAMILY MEMBER"/>
    <property type="match status" value="1"/>
</dbReference>
<reference evidence="7 8" key="1">
    <citation type="submission" date="2019-03" db="EMBL/GenBank/DDBJ databases">
        <title>Genomic Encyclopedia of Type Strains, Phase IV (KMG-IV): sequencing the most valuable type-strain genomes for metagenomic binning, comparative biology and taxonomic classification.</title>
        <authorList>
            <person name="Goeker M."/>
        </authorList>
    </citation>
    <scope>NUCLEOTIDE SEQUENCE [LARGE SCALE GENOMIC DNA]</scope>
    <source>
        <strain evidence="7 8">DSM 101688</strain>
    </source>
</reference>
<dbReference type="PROSITE" id="PS51352">
    <property type="entry name" value="THIOREDOXIN_2"/>
    <property type="match status" value="1"/>
</dbReference>
<evidence type="ECO:0000256" key="4">
    <source>
        <dbReference type="PIRSR" id="PIRSR603782-2"/>
    </source>
</evidence>
<feature type="binding site" evidence="3">
    <location>
        <position position="108"/>
    </location>
    <ligand>
        <name>Cu cation</name>
        <dbReference type="ChEBI" id="CHEBI:23378"/>
    </ligand>
</feature>
<dbReference type="Proteomes" id="UP000295304">
    <property type="component" value="Unassembled WGS sequence"/>
</dbReference>
<comment type="similarity">
    <text evidence="1">Belongs to the SCO1/2 family.</text>
</comment>
<evidence type="ECO:0000313" key="8">
    <source>
        <dbReference type="Proteomes" id="UP000295304"/>
    </source>
</evidence>
<dbReference type="FunFam" id="3.40.30.10:FF:000013">
    <property type="entry name" value="Blast:Protein SCO1 homolog, mitochondrial"/>
    <property type="match status" value="1"/>
</dbReference>
<keyword evidence="4" id="KW-1015">Disulfide bond</keyword>
<keyword evidence="5" id="KW-1133">Transmembrane helix</keyword>
<keyword evidence="8" id="KW-1185">Reference proteome</keyword>
<dbReference type="AlphaFoldDB" id="A0A4R3JGU7"/>
<evidence type="ECO:0000256" key="2">
    <source>
        <dbReference type="ARBA" id="ARBA00023008"/>
    </source>
</evidence>
<feature type="domain" description="Thioredoxin" evidence="6">
    <location>
        <begin position="70"/>
        <end position="232"/>
    </location>
</feature>
<feature type="disulfide bond" description="Redox-active" evidence="4">
    <location>
        <begin position="108"/>
        <end position="112"/>
    </location>
</feature>
<dbReference type="Gene3D" id="3.40.30.10">
    <property type="entry name" value="Glutaredoxin"/>
    <property type="match status" value="1"/>
</dbReference>
<keyword evidence="2 3" id="KW-0186">Copper</keyword>
<organism evidence="7 8">
    <name type="scientific">Varunaivibrio sulfuroxidans</name>
    <dbReference type="NCBI Taxonomy" id="1773489"/>
    <lineage>
        <taxon>Bacteria</taxon>
        <taxon>Pseudomonadati</taxon>
        <taxon>Pseudomonadota</taxon>
        <taxon>Alphaproteobacteria</taxon>
        <taxon>Rhodospirillales</taxon>
        <taxon>Magnetovibrionaceae</taxon>
        <taxon>Varunaivibrio</taxon>
    </lineage>
</organism>
<name>A0A4R3JGU7_9PROT</name>
<dbReference type="EMBL" id="SLZW01000001">
    <property type="protein sequence ID" value="TCS65162.1"/>
    <property type="molecule type" value="Genomic_DNA"/>
</dbReference>
<sequence>MSRFWRGTPRVAWRVGFDEQPDVRAGPSFEGLLQMRRYIGLFFAVVLAVAIAFGMRYMMGQQTASRSGGVGQVTIGGPFTLVNQDGKTVTDKDFRGRYMLVYFGYTFCPDVCPTSLATIADALDMIGKKADKVVPILITIDPERDTPAALKAYVPNFYPRLVGLSGSAAQIKAVAKEYRVYYARVDSESKDGNYLMDHSAITYLMGPDGKYVTHFSHGVKAEDMAKKLNSIL</sequence>
<dbReference type="PANTHER" id="PTHR12151:SF25">
    <property type="entry name" value="LINALOOL DEHYDRATASE_ISOMERASE DOMAIN-CONTAINING PROTEIN"/>
    <property type="match status" value="1"/>
</dbReference>
<evidence type="ECO:0000256" key="3">
    <source>
        <dbReference type="PIRSR" id="PIRSR603782-1"/>
    </source>
</evidence>
<evidence type="ECO:0000259" key="6">
    <source>
        <dbReference type="PROSITE" id="PS51352"/>
    </source>
</evidence>
<dbReference type="InterPro" id="IPR036249">
    <property type="entry name" value="Thioredoxin-like_sf"/>
</dbReference>
<keyword evidence="3" id="KW-0479">Metal-binding</keyword>
<accession>A0A4R3JGU7</accession>
<gene>
    <name evidence="7" type="ORF">EDD55_101496</name>
</gene>
<keyword evidence="5" id="KW-0472">Membrane</keyword>
<dbReference type="GO" id="GO:0046872">
    <property type="term" value="F:metal ion binding"/>
    <property type="evidence" value="ECO:0007669"/>
    <property type="project" value="UniProtKB-KW"/>
</dbReference>
<dbReference type="CDD" id="cd02968">
    <property type="entry name" value="SCO"/>
    <property type="match status" value="1"/>
</dbReference>
<evidence type="ECO:0000256" key="5">
    <source>
        <dbReference type="SAM" id="Phobius"/>
    </source>
</evidence>
<feature type="binding site" evidence="3">
    <location>
        <position position="112"/>
    </location>
    <ligand>
        <name>Cu cation</name>
        <dbReference type="ChEBI" id="CHEBI:23378"/>
    </ligand>
</feature>
<keyword evidence="5" id="KW-0812">Transmembrane</keyword>
<feature type="transmembrane region" description="Helical" evidence="5">
    <location>
        <begin position="38"/>
        <end position="59"/>
    </location>
</feature>
<comment type="caution">
    <text evidence="7">The sequence shown here is derived from an EMBL/GenBank/DDBJ whole genome shotgun (WGS) entry which is preliminary data.</text>
</comment>
<dbReference type="SUPFAM" id="SSF52833">
    <property type="entry name" value="Thioredoxin-like"/>
    <property type="match status" value="1"/>
</dbReference>
<dbReference type="Pfam" id="PF02630">
    <property type="entry name" value="SCO1-SenC"/>
    <property type="match status" value="1"/>
</dbReference>
<evidence type="ECO:0000256" key="1">
    <source>
        <dbReference type="ARBA" id="ARBA00010996"/>
    </source>
</evidence>
<feature type="binding site" evidence="3">
    <location>
        <position position="198"/>
    </location>
    <ligand>
        <name>Cu cation</name>
        <dbReference type="ChEBI" id="CHEBI:23378"/>
    </ligand>
</feature>
<evidence type="ECO:0000313" key="7">
    <source>
        <dbReference type="EMBL" id="TCS65162.1"/>
    </source>
</evidence>
<dbReference type="InterPro" id="IPR003782">
    <property type="entry name" value="SCO1/SenC"/>
</dbReference>
<proteinExistence type="inferred from homology"/>